<feature type="transmembrane region" description="Helical" evidence="7">
    <location>
        <begin position="12"/>
        <end position="37"/>
    </location>
</feature>
<proteinExistence type="inferred from homology"/>
<comment type="caution">
    <text evidence="9">The sequence shown here is derived from an EMBL/GenBank/DDBJ whole genome shotgun (WGS) entry which is preliminary data.</text>
</comment>
<dbReference type="AlphaFoldDB" id="A0A523UMN6"/>
<feature type="transmembrane region" description="Helical" evidence="7">
    <location>
        <begin position="112"/>
        <end position="138"/>
    </location>
</feature>
<evidence type="ECO:0000256" key="7">
    <source>
        <dbReference type="RuleBase" id="RU363032"/>
    </source>
</evidence>
<dbReference type="PANTHER" id="PTHR32243">
    <property type="entry name" value="MALTOSE TRANSPORT SYSTEM PERMEASE-RELATED"/>
    <property type="match status" value="1"/>
</dbReference>
<feature type="transmembrane region" description="Helical" evidence="7">
    <location>
        <begin position="74"/>
        <end position="100"/>
    </location>
</feature>
<evidence type="ECO:0000259" key="8">
    <source>
        <dbReference type="PROSITE" id="PS50928"/>
    </source>
</evidence>
<evidence type="ECO:0000256" key="4">
    <source>
        <dbReference type="ARBA" id="ARBA00022692"/>
    </source>
</evidence>
<dbReference type="Gene3D" id="1.10.3720.10">
    <property type="entry name" value="MetI-like"/>
    <property type="match status" value="1"/>
</dbReference>
<keyword evidence="6 7" id="KW-0472">Membrane</keyword>
<keyword evidence="3" id="KW-1003">Cell membrane</keyword>
<evidence type="ECO:0000256" key="5">
    <source>
        <dbReference type="ARBA" id="ARBA00022989"/>
    </source>
</evidence>
<sequence>MIWREENMSSRIRDLPVVVVTFAIIGLILFPFFWMIISSLKPSTDLLTRELQLIGRQLTLENYRGILEAGFFRFVLNSVFMCTTATIVCVCFISSPAAYAISRYHFPGRNSILAMVGFTQMFPWVILVTPVFMMFWALRLVNSYLGLIIVYIAITVPFSIYMLLGYFETIPKVLDEAAVVDGCSPLGVIFRVILPISLPGLVATSAYTFAVTWNEFVFALTLMTQTEKKTVPVGVANFLGQYTTDWGVVMAASVVATVPTVIF</sequence>
<evidence type="ECO:0000256" key="1">
    <source>
        <dbReference type="ARBA" id="ARBA00004651"/>
    </source>
</evidence>
<dbReference type="GO" id="GO:0005886">
    <property type="term" value="C:plasma membrane"/>
    <property type="evidence" value="ECO:0007669"/>
    <property type="project" value="UniProtKB-SubCell"/>
</dbReference>
<dbReference type="InterPro" id="IPR000515">
    <property type="entry name" value="MetI-like"/>
</dbReference>
<protein>
    <submittedName>
        <fullName evidence="9">Carbohydrate ABC transporter permease</fullName>
    </submittedName>
</protein>
<dbReference type="PANTHER" id="PTHR32243:SF18">
    <property type="entry name" value="INNER MEMBRANE ABC TRANSPORTER PERMEASE PROTEIN YCJP"/>
    <property type="match status" value="1"/>
</dbReference>
<dbReference type="InterPro" id="IPR035906">
    <property type="entry name" value="MetI-like_sf"/>
</dbReference>
<dbReference type="Pfam" id="PF00528">
    <property type="entry name" value="BPD_transp_1"/>
    <property type="match status" value="1"/>
</dbReference>
<keyword evidence="5 7" id="KW-1133">Transmembrane helix</keyword>
<evidence type="ECO:0000256" key="3">
    <source>
        <dbReference type="ARBA" id="ARBA00022475"/>
    </source>
</evidence>
<feature type="domain" description="ABC transmembrane type-1" evidence="8">
    <location>
        <begin position="76"/>
        <end position="263"/>
    </location>
</feature>
<evidence type="ECO:0000313" key="10">
    <source>
        <dbReference type="Proteomes" id="UP000320679"/>
    </source>
</evidence>
<keyword evidence="4 7" id="KW-0812">Transmembrane</keyword>
<dbReference type="CDD" id="cd06261">
    <property type="entry name" value="TM_PBP2"/>
    <property type="match status" value="1"/>
</dbReference>
<dbReference type="Proteomes" id="UP000320679">
    <property type="component" value="Unassembled WGS sequence"/>
</dbReference>
<dbReference type="PROSITE" id="PS50928">
    <property type="entry name" value="ABC_TM1"/>
    <property type="match status" value="1"/>
</dbReference>
<dbReference type="SUPFAM" id="SSF161098">
    <property type="entry name" value="MetI-like"/>
    <property type="match status" value="1"/>
</dbReference>
<evidence type="ECO:0000313" key="9">
    <source>
        <dbReference type="EMBL" id="TET43784.1"/>
    </source>
</evidence>
<accession>A0A523UMN6</accession>
<comment type="similarity">
    <text evidence="7">Belongs to the binding-protein-dependent transport system permease family.</text>
</comment>
<dbReference type="GO" id="GO:0055085">
    <property type="term" value="P:transmembrane transport"/>
    <property type="evidence" value="ECO:0007669"/>
    <property type="project" value="InterPro"/>
</dbReference>
<gene>
    <name evidence="9" type="ORF">E3J59_05860</name>
</gene>
<evidence type="ECO:0000256" key="6">
    <source>
        <dbReference type="ARBA" id="ARBA00023136"/>
    </source>
</evidence>
<comment type="subcellular location">
    <subcellularLocation>
        <location evidence="1 7">Cell membrane</location>
        <topology evidence="1 7">Multi-pass membrane protein</topology>
    </subcellularLocation>
</comment>
<reference evidence="9 10" key="1">
    <citation type="submission" date="2019-03" db="EMBL/GenBank/DDBJ databases">
        <title>Metabolic potential of uncultured bacteria and archaea associated with petroleum seepage in deep-sea sediments.</title>
        <authorList>
            <person name="Dong X."/>
            <person name="Hubert C."/>
        </authorList>
    </citation>
    <scope>NUCLEOTIDE SEQUENCE [LARGE SCALE GENOMIC DNA]</scope>
    <source>
        <strain evidence="9">E29_bin78</strain>
    </source>
</reference>
<feature type="transmembrane region" description="Helical" evidence="7">
    <location>
        <begin position="144"/>
        <end position="164"/>
    </location>
</feature>
<dbReference type="InterPro" id="IPR050901">
    <property type="entry name" value="BP-dep_ABC_trans_perm"/>
</dbReference>
<evidence type="ECO:0000256" key="2">
    <source>
        <dbReference type="ARBA" id="ARBA00022448"/>
    </source>
</evidence>
<keyword evidence="2 7" id="KW-0813">Transport</keyword>
<name>A0A523UMN6_UNCAE</name>
<dbReference type="EMBL" id="SOJK01000249">
    <property type="protein sequence ID" value="TET43784.1"/>
    <property type="molecule type" value="Genomic_DNA"/>
</dbReference>
<organism evidence="9 10">
    <name type="scientific">Aerophobetes bacterium</name>
    <dbReference type="NCBI Taxonomy" id="2030807"/>
    <lineage>
        <taxon>Bacteria</taxon>
        <taxon>Candidatus Aerophobota</taxon>
    </lineage>
</organism>
<feature type="non-terminal residue" evidence="9">
    <location>
        <position position="263"/>
    </location>
</feature>